<evidence type="ECO:0000256" key="4">
    <source>
        <dbReference type="ARBA" id="ARBA00011193"/>
    </source>
</evidence>
<evidence type="ECO:0000256" key="6">
    <source>
        <dbReference type="ARBA" id="ARBA00023239"/>
    </source>
</evidence>
<dbReference type="InterPro" id="IPR036441">
    <property type="entry name" value="DHquinase_II_sf"/>
</dbReference>
<comment type="function">
    <text evidence="7">Catalyzes a trans-dehydration via an enolate intermediate.</text>
</comment>
<reference evidence="11 12" key="1">
    <citation type="submission" date="2019-07" db="EMBL/GenBank/DDBJ databases">
        <title>Whole genome shotgun sequence of Alkalibacillus haloalkaliphilus NBRC 103110.</title>
        <authorList>
            <person name="Hosoyama A."/>
            <person name="Uohara A."/>
            <person name="Ohji S."/>
            <person name="Ichikawa N."/>
        </authorList>
    </citation>
    <scope>NUCLEOTIDE SEQUENCE [LARGE SCALE GENOMIC DNA]</scope>
    <source>
        <strain evidence="11 12">NBRC 103110</strain>
    </source>
</reference>
<comment type="catalytic activity">
    <reaction evidence="1 7">
        <text>3-dehydroquinate = 3-dehydroshikimate + H2O</text>
        <dbReference type="Rhea" id="RHEA:21096"/>
        <dbReference type="ChEBI" id="CHEBI:15377"/>
        <dbReference type="ChEBI" id="CHEBI:16630"/>
        <dbReference type="ChEBI" id="CHEBI:32364"/>
        <dbReference type="EC" id="4.2.1.10"/>
    </reaction>
</comment>
<dbReference type="Gene3D" id="3.40.50.9100">
    <property type="entry name" value="Dehydroquinase, class II"/>
    <property type="match status" value="1"/>
</dbReference>
<feature type="binding site" evidence="7 9">
    <location>
        <position position="87"/>
    </location>
    <ligand>
        <name>substrate</name>
    </ligand>
</feature>
<evidence type="ECO:0000256" key="3">
    <source>
        <dbReference type="ARBA" id="ARBA00011037"/>
    </source>
</evidence>
<dbReference type="GO" id="GO:0019631">
    <property type="term" value="P:quinate catabolic process"/>
    <property type="evidence" value="ECO:0007669"/>
    <property type="project" value="TreeGrafter"/>
</dbReference>
<dbReference type="PANTHER" id="PTHR21272">
    <property type="entry name" value="CATABOLIC 3-DEHYDROQUINASE"/>
    <property type="match status" value="1"/>
</dbReference>
<comment type="similarity">
    <text evidence="3 7">Belongs to the type-II 3-dehydroquinase family.</text>
</comment>
<evidence type="ECO:0000256" key="1">
    <source>
        <dbReference type="ARBA" id="ARBA00001864"/>
    </source>
</evidence>
<gene>
    <name evidence="7 11" type="primary">aroQ</name>
    <name evidence="11" type="ORF">AHA02nite_10700</name>
</gene>
<sequence length="148" mass="16580">MGKLLLLNGPNLNLLGQRNKNQYGQKSLQHVEQEVKAYLQSFSFHLDTFQSNHEGELVDWIHKANEEYEGVLLNPGAYTHTSIALRDAIEAVDVPVVEVHISNIHNRESFRHHSYIAPVAAGQVVGFGTNSYIIGAFALIESLKERES</sequence>
<dbReference type="CDD" id="cd00466">
    <property type="entry name" value="DHQase_II"/>
    <property type="match status" value="1"/>
</dbReference>
<feature type="binding site" evidence="7 9">
    <location>
        <position position="74"/>
    </location>
    <ligand>
        <name>substrate</name>
    </ligand>
</feature>
<dbReference type="EC" id="4.2.1.10" evidence="5 7"/>
<evidence type="ECO:0000256" key="8">
    <source>
        <dbReference type="PIRSR" id="PIRSR001399-1"/>
    </source>
</evidence>
<dbReference type="RefSeq" id="WP_146815096.1">
    <property type="nucleotide sequence ID" value="NZ_BJYA01000003.1"/>
</dbReference>
<keyword evidence="7" id="KW-0028">Amino-acid biosynthesis</keyword>
<feature type="binding site" evidence="7 9">
    <location>
        <position position="111"/>
    </location>
    <ligand>
        <name>substrate</name>
    </ligand>
</feature>
<comment type="caution">
    <text evidence="11">The sequence shown here is derived from an EMBL/GenBank/DDBJ whole genome shotgun (WGS) entry which is preliminary data.</text>
</comment>
<dbReference type="PIRSF" id="PIRSF001399">
    <property type="entry name" value="DHquinase_II"/>
    <property type="match status" value="1"/>
</dbReference>
<dbReference type="GO" id="GO:0009073">
    <property type="term" value="P:aromatic amino acid family biosynthetic process"/>
    <property type="evidence" value="ECO:0007669"/>
    <property type="project" value="UniProtKB-KW"/>
</dbReference>
<dbReference type="AlphaFoldDB" id="A0A511W2J1"/>
<feature type="active site" description="Proton donor" evidence="7 8">
    <location>
        <position position="100"/>
    </location>
</feature>
<dbReference type="NCBIfam" id="NF003805">
    <property type="entry name" value="PRK05395.1-2"/>
    <property type="match status" value="1"/>
</dbReference>
<keyword evidence="6 7" id="KW-0456">Lyase</keyword>
<evidence type="ECO:0000256" key="10">
    <source>
        <dbReference type="PIRSR" id="PIRSR001399-3"/>
    </source>
</evidence>
<dbReference type="GO" id="GO:0008652">
    <property type="term" value="P:amino acid biosynthetic process"/>
    <property type="evidence" value="ECO:0007669"/>
    <property type="project" value="UniProtKB-KW"/>
</dbReference>
<evidence type="ECO:0000313" key="12">
    <source>
        <dbReference type="Proteomes" id="UP000321440"/>
    </source>
</evidence>
<protein>
    <recommendedName>
        <fullName evidence="5 7">3-dehydroquinate dehydratase</fullName>
        <shortName evidence="7">3-dehydroquinase</shortName>
        <ecNumber evidence="5 7">4.2.1.10</ecNumber>
    </recommendedName>
    <alternativeName>
        <fullName evidence="7">Type II DHQase</fullName>
    </alternativeName>
</protein>
<dbReference type="NCBIfam" id="TIGR01088">
    <property type="entry name" value="aroQ"/>
    <property type="match status" value="1"/>
</dbReference>
<comment type="subunit">
    <text evidence="4 7">Homododecamer.</text>
</comment>
<feature type="site" description="Transition state stabilizer" evidence="7 10">
    <location>
        <position position="18"/>
    </location>
</feature>
<proteinExistence type="inferred from homology"/>
<dbReference type="NCBIfam" id="NF003806">
    <property type="entry name" value="PRK05395.1-3"/>
    <property type="match status" value="1"/>
</dbReference>
<dbReference type="InterPro" id="IPR001874">
    <property type="entry name" value="DHquinase_II"/>
</dbReference>
<dbReference type="Proteomes" id="UP000321440">
    <property type="component" value="Unassembled WGS sequence"/>
</dbReference>
<dbReference type="OrthoDB" id="9790793at2"/>
<comment type="pathway">
    <text evidence="2 7">Metabolic intermediate biosynthesis; chorismate biosynthesis; chorismate from D-erythrose 4-phosphate and phosphoenolpyruvate: step 3/7.</text>
</comment>
<evidence type="ECO:0000313" key="11">
    <source>
        <dbReference type="EMBL" id="GEN45294.1"/>
    </source>
</evidence>
<dbReference type="PANTHER" id="PTHR21272:SF3">
    <property type="entry name" value="CATABOLIC 3-DEHYDROQUINASE"/>
    <property type="match status" value="1"/>
</dbReference>
<dbReference type="NCBIfam" id="NF003807">
    <property type="entry name" value="PRK05395.1-4"/>
    <property type="match status" value="1"/>
</dbReference>
<dbReference type="UniPathway" id="UPA00053">
    <property type="reaction ID" value="UER00086"/>
</dbReference>
<feature type="binding site" evidence="7 9">
    <location>
        <begin position="101"/>
        <end position="102"/>
    </location>
    <ligand>
        <name>substrate</name>
    </ligand>
</feature>
<feature type="binding site" evidence="7 9">
    <location>
        <position position="80"/>
    </location>
    <ligand>
        <name>substrate</name>
    </ligand>
</feature>
<dbReference type="SUPFAM" id="SSF52304">
    <property type="entry name" value="Type II 3-dehydroquinate dehydratase"/>
    <property type="match status" value="1"/>
</dbReference>
<dbReference type="EMBL" id="BJYA01000003">
    <property type="protein sequence ID" value="GEN45294.1"/>
    <property type="molecule type" value="Genomic_DNA"/>
</dbReference>
<evidence type="ECO:0000256" key="2">
    <source>
        <dbReference type="ARBA" id="ARBA00004902"/>
    </source>
</evidence>
<dbReference type="GO" id="GO:0009423">
    <property type="term" value="P:chorismate biosynthetic process"/>
    <property type="evidence" value="ECO:0007669"/>
    <property type="project" value="UniProtKB-UniRule"/>
</dbReference>
<keyword evidence="7" id="KW-0057">Aromatic amino acid biosynthesis</keyword>
<dbReference type="Pfam" id="PF01220">
    <property type="entry name" value="DHquinase_II"/>
    <property type="match status" value="1"/>
</dbReference>
<keyword evidence="12" id="KW-1185">Reference proteome</keyword>
<evidence type="ECO:0000256" key="9">
    <source>
        <dbReference type="PIRSR" id="PIRSR001399-2"/>
    </source>
</evidence>
<dbReference type="GO" id="GO:0003855">
    <property type="term" value="F:3-dehydroquinate dehydratase activity"/>
    <property type="evidence" value="ECO:0007669"/>
    <property type="project" value="UniProtKB-UniRule"/>
</dbReference>
<evidence type="ECO:0000256" key="5">
    <source>
        <dbReference type="ARBA" id="ARBA00012060"/>
    </source>
</evidence>
<evidence type="ECO:0000256" key="7">
    <source>
        <dbReference type="HAMAP-Rule" id="MF_00169"/>
    </source>
</evidence>
<accession>A0A511W2J1</accession>
<organism evidence="11 12">
    <name type="scientific">Alkalibacillus haloalkaliphilus</name>
    <dbReference type="NCBI Taxonomy" id="94136"/>
    <lineage>
        <taxon>Bacteria</taxon>
        <taxon>Bacillati</taxon>
        <taxon>Bacillota</taxon>
        <taxon>Bacilli</taxon>
        <taxon>Bacillales</taxon>
        <taxon>Bacillaceae</taxon>
        <taxon>Alkalibacillus</taxon>
    </lineage>
</organism>
<feature type="active site" description="Proton acceptor" evidence="7 8">
    <location>
        <position position="23"/>
    </location>
</feature>
<name>A0A511W2J1_9BACI</name>
<dbReference type="HAMAP" id="MF_00169">
    <property type="entry name" value="AroQ"/>
    <property type="match status" value="1"/>
</dbReference>